<evidence type="ECO:0000313" key="2">
    <source>
        <dbReference type="EMBL" id="KAK1611488.1"/>
    </source>
</evidence>
<feature type="region of interest" description="Disordered" evidence="1">
    <location>
        <begin position="142"/>
        <end position="163"/>
    </location>
</feature>
<evidence type="ECO:0000256" key="1">
    <source>
        <dbReference type="SAM" id="MobiDB-lite"/>
    </source>
</evidence>
<dbReference type="EMBL" id="JAUUTY010000007">
    <property type="protein sequence ID" value="KAK1611488.1"/>
    <property type="molecule type" value="Genomic_DNA"/>
</dbReference>
<comment type="caution">
    <text evidence="2">The sequence shown here is derived from an EMBL/GenBank/DDBJ whole genome shotgun (WGS) entry which is preliminary data.</text>
</comment>
<accession>A0AAD8R2E1</accession>
<organism evidence="2 3">
    <name type="scientific">Lolium multiflorum</name>
    <name type="common">Italian ryegrass</name>
    <name type="synonym">Lolium perenne subsp. multiflorum</name>
    <dbReference type="NCBI Taxonomy" id="4521"/>
    <lineage>
        <taxon>Eukaryota</taxon>
        <taxon>Viridiplantae</taxon>
        <taxon>Streptophyta</taxon>
        <taxon>Embryophyta</taxon>
        <taxon>Tracheophyta</taxon>
        <taxon>Spermatophyta</taxon>
        <taxon>Magnoliopsida</taxon>
        <taxon>Liliopsida</taxon>
        <taxon>Poales</taxon>
        <taxon>Poaceae</taxon>
        <taxon>BOP clade</taxon>
        <taxon>Pooideae</taxon>
        <taxon>Poodae</taxon>
        <taxon>Poeae</taxon>
        <taxon>Poeae Chloroplast Group 2 (Poeae type)</taxon>
        <taxon>Loliodinae</taxon>
        <taxon>Loliinae</taxon>
        <taxon>Lolium</taxon>
    </lineage>
</organism>
<proteinExistence type="predicted"/>
<protein>
    <recommendedName>
        <fullName evidence="4">Protein FAR1-RELATED SEQUENCE</fullName>
    </recommendedName>
</protein>
<gene>
    <name evidence="2" type="ORF">QYE76_035161</name>
</gene>
<dbReference type="Proteomes" id="UP001231189">
    <property type="component" value="Unassembled WGS sequence"/>
</dbReference>
<sequence length="203" mass="22734">MDIDNDYERDISDDVALEENSNEEIFGLENVYDYYGESDVENCFYDESVVGKHYVEAKPSKSNESHVDDGDDANLSQACQAEDTIELYMMIKEMTFPSEEAAFVFYNSYANDNGFSIRLDKDYEYYGDVLVFDSTYKMNRYGRARPPLPRRGPRRGDHSPPPRVAALLVAPGAAVLAAAADAQLLVDLKAQPPARSDEAGAER</sequence>
<reference evidence="2" key="1">
    <citation type="submission" date="2023-07" db="EMBL/GenBank/DDBJ databases">
        <title>A chromosome-level genome assembly of Lolium multiflorum.</title>
        <authorList>
            <person name="Chen Y."/>
            <person name="Copetti D."/>
            <person name="Kolliker R."/>
            <person name="Studer B."/>
        </authorList>
    </citation>
    <scope>NUCLEOTIDE SEQUENCE</scope>
    <source>
        <strain evidence="2">02402/16</strain>
        <tissue evidence="2">Leaf</tissue>
    </source>
</reference>
<name>A0AAD8R2E1_LOLMU</name>
<keyword evidence="3" id="KW-1185">Reference proteome</keyword>
<evidence type="ECO:0000313" key="3">
    <source>
        <dbReference type="Proteomes" id="UP001231189"/>
    </source>
</evidence>
<evidence type="ECO:0008006" key="4">
    <source>
        <dbReference type="Google" id="ProtNLM"/>
    </source>
</evidence>
<dbReference type="AlphaFoldDB" id="A0AAD8R2E1"/>